<dbReference type="RefSeq" id="WP_159362043.1">
    <property type="nucleotide sequence ID" value="NZ_CP047394.1"/>
</dbReference>
<proteinExistence type="predicted"/>
<reference evidence="1 2" key="1">
    <citation type="submission" date="2019-06" db="EMBL/GenBank/DDBJ databases">
        <title>An operon consisting of a P-type ATPase gene and a transcriptional regular gene given the different cadmium resistance in Bacillus vietamensis 151-6 and Bacillus marisflavi 151-25.</title>
        <authorList>
            <person name="Yu X."/>
        </authorList>
    </citation>
    <scope>NUCLEOTIDE SEQUENCE [LARGE SCALE GENOMIC DNA]</scope>
    <source>
        <strain evidence="1 2">151-6</strain>
    </source>
</reference>
<name>A0A6I6USS0_9BACI</name>
<gene>
    <name evidence="1" type="ORF">FHE72_12055</name>
</gene>
<sequence>MFTWKNVWVQPYESILSISEKFKFCNQVSNITEKSMAPFWEEILGDSIENKKAKEDLSIPILGRRILNNFCYPKVRVCPICIKVGYHSYLHQFTLISKCPFHSVELISGCPSCDKQHPYKRVIPNFSLYLCPCGYEFASDLSKLMNGQVSTHTYDLPMKQIRSWLESDLRIKKSVNIFRLNGIIPLELFELIKNDKSGEKFTITTYEYRRVKGISKARLDNIFHSSRKIVSSINRHLKSKMTIEELRSVKLISRNSLSEIKYTRGLTTYLIWKLYINISRDLRSIENGKERYPVIYEQPKFAAKLYDVILYDLYVILKLQEASEEDIENFLLMILSRSLIFEYNRISRQLTKVKSSTLEKILYGDWAFINDDIFFGVVIHPKRQKVYVIEELP</sequence>
<accession>A0A6I6USS0</accession>
<organism evidence="1 2">
    <name type="scientific">Rossellomorea vietnamensis</name>
    <dbReference type="NCBI Taxonomy" id="218284"/>
    <lineage>
        <taxon>Bacteria</taxon>
        <taxon>Bacillati</taxon>
        <taxon>Bacillota</taxon>
        <taxon>Bacilli</taxon>
        <taxon>Bacillales</taxon>
        <taxon>Bacillaceae</taxon>
        <taxon>Rossellomorea</taxon>
    </lineage>
</organism>
<evidence type="ECO:0000313" key="1">
    <source>
        <dbReference type="EMBL" id="QHE61666.1"/>
    </source>
</evidence>
<evidence type="ECO:0000313" key="2">
    <source>
        <dbReference type="Proteomes" id="UP000465062"/>
    </source>
</evidence>
<dbReference type="EMBL" id="CP047394">
    <property type="protein sequence ID" value="QHE61666.1"/>
    <property type="molecule type" value="Genomic_DNA"/>
</dbReference>
<dbReference type="AlphaFoldDB" id="A0A6I6USS0"/>
<protein>
    <submittedName>
        <fullName evidence="1">Uncharacterized protein</fullName>
    </submittedName>
</protein>
<dbReference type="Proteomes" id="UP000465062">
    <property type="component" value="Chromosome"/>
</dbReference>
<dbReference type="KEGG" id="bvq:FHE72_12055"/>